<keyword evidence="7" id="KW-0132">Cell division</keyword>
<dbReference type="RefSeq" id="WP_016482339.1">
    <property type="nucleotide sequence ID" value="NC_021487.1"/>
</dbReference>
<dbReference type="STRING" id="454171.CP488_00190"/>
<evidence type="ECO:0000259" key="6">
    <source>
        <dbReference type="Pfam" id="PF03717"/>
    </source>
</evidence>
<accession>S0EU44</accession>
<gene>
    <name evidence="7" type="ORF">CCALI_00966</name>
</gene>
<dbReference type="Proteomes" id="UP000014227">
    <property type="component" value="Chromosome I"/>
</dbReference>
<dbReference type="GO" id="GO:0008658">
    <property type="term" value="F:penicillin binding"/>
    <property type="evidence" value="ECO:0007669"/>
    <property type="project" value="InterPro"/>
</dbReference>
<dbReference type="InterPro" id="IPR036138">
    <property type="entry name" value="PBP_dimer_sf"/>
</dbReference>
<dbReference type="GO" id="GO:0005886">
    <property type="term" value="C:plasma membrane"/>
    <property type="evidence" value="ECO:0007669"/>
    <property type="project" value="TreeGrafter"/>
</dbReference>
<dbReference type="PANTHER" id="PTHR30627">
    <property type="entry name" value="PEPTIDOGLYCAN D,D-TRANSPEPTIDASE"/>
    <property type="match status" value="1"/>
</dbReference>
<dbReference type="HOGENOM" id="CLU_009289_6_2_0"/>
<dbReference type="eggNOG" id="COG0768">
    <property type="taxonomic scope" value="Bacteria"/>
</dbReference>
<dbReference type="InterPro" id="IPR005311">
    <property type="entry name" value="PBP_dimer"/>
</dbReference>
<dbReference type="Pfam" id="PF00905">
    <property type="entry name" value="Transpeptidase"/>
    <property type="match status" value="1"/>
</dbReference>
<dbReference type="InterPro" id="IPR001460">
    <property type="entry name" value="PCN-bd_Tpept"/>
</dbReference>
<keyword evidence="4" id="KW-1133">Transmembrane helix</keyword>
<dbReference type="AlphaFoldDB" id="S0EU44"/>
<dbReference type="PANTHER" id="PTHR30627:SF1">
    <property type="entry name" value="PEPTIDOGLYCAN D,D-TRANSPEPTIDASE FTSI"/>
    <property type="match status" value="1"/>
</dbReference>
<dbReference type="InParanoid" id="S0EU44"/>
<protein>
    <submittedName>
        <fullName evidence="7">Cell division protein FtsI/penicillin-binding protein 2</fullName>
    </submittedName>
</protein>
<dbReference type="PATRIC" id="fig|1303518.3.peg.975"/>
<evidence type="ECO:0000256" key="4">
    <source>
        <dbReference type="SAM" id="Phobius"/>
    </source>
</evidence>
<dbReference type="Gene3D" id="3.40.710.10">
    <property type="entry name" value="DD-peptidase/beta-lactamase superfamily"/>
    <property type="match status" value="1"/>
</dbReference>
<name>S0EU44_CHTCT</name>
<evidence type="ECO:0000313" key="7">
    <source>
        <dbReference type="EMBL" id="CCW34788.1"/>
    </source>
</evidence>
<evidence type="ECO:0000259" key="5">
    <source>
        <dbReference type="Pfam" id="PF00905"/>
    </source>
</evidence>
<evidence type="ECO:0000256" key="2">
    <source>
        <dbReference type="ARBA" id="ARBA00007171"/>
    </source>
</evidence>
<comment type="similarity">
    <text evidence="2">Belongs to the transpeptidase family.</text>
</comment>
<keyword evidence="8" id="KW-1185">Reference proteome</keyword>
<dbReference type="GO" id="GO:0071555">
    <property type="term" value="P:cell wall organization"/>
    <property type="evidence" value="ECO:0007669"/>
    <property type="project" value="TreeGrafter"/>
</dbReference>
<proteinExistence type="inferred from homology"/>
<comment type="subcellular location">
    <subcellularLocation>
        <location evidence="1">Membrane</location>
    </subcellularLocation>
</comment>
<dbReference type="InterPro" id="IPR012338">
    <property type="entry name" value="Beta-lactam/transpept-like"/>
</dbReference>
<dbReference type="Pfam" id="PF03717">
    <property type="entry name" value="PBP_dimer"/>
    <property type="match status" value="1"/>
</dbReference>
<dbReference type="Gene3D" id="3.90.1310.10">
    <property type="entry name" value="Penicillin-binding protein 2a (Domain 2)"/>
    <property type="match status" value="1"/>
</dbReference>
<dbReference type="FunCoup" id="S0EU44">
    <property type="interactions" value="317"/>
</dbReference>
<reference evidence="8" key="1">
    <citation type="submission" date="2013-03" db="EMBL/GenBank/DDBJ databases">
        <title>Genome sequence of Chthonomonas calidirosea, the first sequenced genome from the Armatimonadetes phylum (formally candidate division OP10).</title>
        <authorList>
            <person name="Lee K.C.Y."/>
            <person name="Morgan X.C."/>
            <person name="Dunfield P.F."/>
            <person name="Tamas I."/>
            <person name="Houghton K.M."/>
            <person name="Vyssotski M."/>
            <person name="Ryan J.L.J."/>
            <person name="Lagutin K."/>
            <person name="McDonald I.R."/>
            <person name="Stott M.B."/>
        </authorList>
    </citation>
    <scope>NUCLEOTIDE SEQUENCE [LARGE SCALE GENOMIC DNA]</scope>
    <source>
        <strain evidence="8">DSM 23976 / ICMP 18418 / T49</strain>
    </source>
</reference>
<dbReference type="OrthoDB" id="9804124at2"/>
<keyword evidence="4" id="KW-0812">Transmembrane</keyword>
<sequence length="633" mass="68790">MKRTQRKGDVFSQRRLLLAGGLITLTYLGLMARLTYLQGFQGRKIRAAAFQSRIEDIPSKAHRGAIFDAEDRPLAIDTYSGTAGFDPAVLANPFMDSATRKRLQQRLTNDLPRAAMLLGIPLSQLNTQIQQAVAAYQQRLAEGHYAEHGFYPLKYGLTQTQAQLFKAAHLCGFGVQDNRVRRYLCGADAAQVIGFVNPSGQGVLGLEQGCDRWLKGTDGYAEVELDAHRHEIPNTLHQLRLANNGLNIYTTLDADAQHIATEEAMRIWNQFHPHGVSVVVVDPRSGDIRALVSLPSFNPNPLPNAPQKRSPIPFDSIYDRCTAYCYEPGSTIKPLLVCGALQEGVITPQSYFHCSGEFRVQGRTIHCAHGEVHGDEDVAKILRVSCNIGAAQIGLRLGGQQLKAIYARFGLFTRPDLPLPGIARGHWSLDKYEAPYCAAKTARAAFGQSVTVTPLGLAMAYAAIANNGLLMQPRLVTAMVSSDGRVVERIPPTPVRQVISPSVAREVRQMLCGVVTSGTGQPAAIPGYIVAGKTGTATKYRPGAYIGSFIGMVPADPNTVPRAVILVMVNQPTTGRYYGAEVAAPAFHNIAARLMALWRVPQDDPQNTQAIAAGQLPKVAFLPSTLPTKTNRN</sequence>
<dbReference type="EMBL" id="HF951689">
    <property type="protein sequence ID" value="CCW34788.1"/>
    <property type="molecule type" value="Genomic_DNA"/>
</dbReference>
<keyword evidence="7" id="KW-0131">Cell cycle</keyword>
<dbReference type="SUPFAM" id="SSF56601">
    <property type="entry name" value="beta-lactamase/transpeptidase-like"/>
    <property type="match status" value="1"/>
</dbReference>
<evidence type="ECO:0000313" key="8">
    <source>
        <dbReference type="Proteomes" id="UP000014227"/>
    </source>
</evidence>
<organism evidence="7 8">
    <name type="scientific">Chthonomonas calidirosea (strain DSM 23976 / ICMP 18418 / T49)</name>
    <dbReference type="NCBI Taxonomy" id="1303518"/>
    <lineage>
        <taxon>Bacteria</taxon>
        <taxon>Bacillati</taxon>
        <taxon>Armatimonadota</taxon>
        <taxon>Chthonomonadia</taxon>
        <taxon>Chthonomonadales</taxon>
        <taxon>Chthonomonadaceae</taxon>
        <taxon>Chthonomonas</taxon>
    </lineage>
</organism>
<evidence type="ECO:0000256" key="1">
    <source>
        <dbReference type="ARBA" id="ARBA00004370"/>
    </source>
</evidence>
<feature type="domain" description="Penicillin-binding protein dimerisation" evidence="6">
    <location>
        <begin position="59"/>
        <end position="231"/>
    </location>
</feature>
<dbReference type="SUPFAM" id="SSF56519">
    <property type="entry name" value="Penicillin binding protein dimerisation domain"/>
    <property type="match status" value="1"/>
</dbReference>
<keyword evidence="3 4" id="KW-0472">Membrane</keyword>
<dbReference type="KEGG" id="ccz:CCALI_00966"/>
<feature type="transmembrane region" description="Helical" evidence="4">
    <location>
        <begin position="16"/>
        <end position="36"/>
    </location>
</feature>
<evidence type="ECO:0000256" key="3">
    <source>
        <dbReference type="ARBA" id="ARBA00023136"/>
    </source>
</evidence>
<dbReference type="InterPro" id="IPR050515">
    <property type="entry name" value="Beta-lactam/transpept"/>
</dbReference>
<feature type="domain" description="Penicillin-binding protein transpeptidase" evidence="5">
    <location>
        <begin position="277"/>
        <end position="591"/>
    </location>
</feature>
<dbReference type="GO" id="GO:0051301">
    <property type="term" value="P:cell division"/>
    <property type="evidence" value="ECO:0007669"/>
    <property type="project" value="UniProtKB-KW"/>
</dbReference>